<dbReference type="RefSeq" id="WP_139274128.1">
    <property type="nucleotide sequence ID" value="NZ_FOZX01000008.1"/>
</dbReference>
<protein>
    <submittedName>
        <fullName evidence="2">Uncharacterized protein</fullName>
    </submittedName>
</protein>
<reference evidence="3" key="1">
    <citation type="submission" date="2016-10" db="EMBL/GenBank/DDBJ databases">
        <authorList>
            <person name="Varghese N."/>
            <person name="Submissions S."/>
        </authorList>
    </citation>
    <scope>NUCLEOTIDE SEQUENCE [LARGE SCALE GENOMIC DNA]</scope>
    <source>
        <strain evidence="3">DSM 44771</strain>
    </source>
</reference>
<dbReference type="Pfam" id="PF19873">
    <property type="entry name" value="DUF6346"/>
    <property type="match status" value="1"/>
</dbReference>
<evidence type="ECO:0000313" key="2">
    <source>
        <dbReference type="EMBL" id="SFS93172.1"/>
    </source>
</evidence>
<dbReference type="AlphaFoldDB" id="A0A1I6TVB6"/>
<dbReference type="InterPro" id="IPR045927">
    <property type="entry name" value="DUF6346"/>
</dbReference>
<dbReference type="EMBL" id="FOZX01000008">
    <property type="protein sequence ID" value="SFS93172.1"/>
    <property type="molecule type" value="Genomic_DNA"/>
</dbReference>
<keyword evidence="1" id="KW-0812">Transmembrane</keyword>
<sequence>MTKVKRAQQDPAHVRLILAAVCLAIGLFFGALGVIALVGSGATASDVDGGKQRSGTAVPVKCWSDGPLFLNFWEKCDLQVRWQDGSTSTAVSVETDFSGDDVGQRFPVVQNLPDGGHRPTTMTVVRDVERPWAWLGWVAIFPLGLVGALFAVAALVFAWPRFGGAGKRKK</sequence>
<accession>A0A1I6TVB6</accession>
<proteinExistence type="predicted"/>
<gene>
    <name evidence="2" type="ORF">SAMN05660874_04297</name>
</gene>
<evidence type="ECO:0000256" key="1">
    <source>
        <dbReference type="SAM" id="Phobius"/>
    </source>
</evidence>
<dbReference type="Proteomes" id="UP000198852">
    <property type="component" value="Unassembled WGS sequence"/>
</dbReference>
<keyword evidence="1" id="KW-0472">Membrane</keyword>
<keyword evidence="3" id="KW-1185">Reference proteome</keyword>
<feature type="transmembrane region" description="Helical" evidence="1">
    <location>
        <begin position="12"/>
        <end position="38"/>
    </location>
</feature>
<feature type="transmembrane region" description="Helical" evidence="1">
    <location>
        <begin position="132"/>
        <end position="159"/>
    </location>
</feature>
<keyword evidence="1" id="KW-1133">Transmembrane helix</keyword>
<name>A0A1I6TVB6_9PSEU</name>
<organism evidence="2 3">
    <name type="scientific">Saccharopolyspora flava</name>
    <dbReference type="NCBI Taxonomy" id="95161"/>
    <lineage>
        <taxon>Bacteria</taxon>
        <taxon>Bacillati</taxon>
        <taxon>Actinomycetota</taxon>
        <taxon>Actinomycetes</taxon>
        <taxon>Pseudonocardiales</taxon>
        <taxon>Pseudonocardiaceae</taxon>
        <taxon>Saccharopolyspora</taxon>
    </lineage>
</organism>
<evidence type="ECO:0000313" key="3">
    <source>
        <dbReference type="Proteomes" id="UP000198852"/>
    </source>
</evidence>